<dbReference type="InterPro" id="IPR006594">
    <property type="entry name" value="LisH"/>
</dbReference>
<gene>
    <name evidence="9" type="ORF">KP509_06G051000</name>
</gene>
<feature type="repeat" description="WD" evidence="6">
    <location>
        <begin position="537"/>
        <end position="569"/>
    </location>
</feature>
<evidence type="ECO:0000313" key="10">
    <source>
        <dbReference type="Proteomes" id="UP000825935"/>
    </source>
</evidence>
<dbReference type="CDD" id="cd00200">
    <property type="entry name" value="WD40"/>
    <property type="match status" value="1"/>
</dbReference>
<evidence type="ECO:0000256" key="7">
    <source>
        <dbReference type="SAM" id="MobiDB-lite"/>
    </source>
</evidence>
<evidence type="ECO:0000259" key="8">
    <source>
        <dbReference type="PROSITE" id="PS50897"/>
    </source>
</evidence>
<dbReference type="OrthoDB" id="972532at2759"/>
<comment type="caution">
    <text evidence="9">The sequence shown here is derived from an EMBL/GenBank/DDBJ whole genome shotgun (WGS) entry which is preliminary data.</text>
</comment>
<keyword evidence="10" id="KW-1185">Reference proteome</keyword>
<sequence length="604" mass="67199">MGGLDDCASPPLKRLKRMPSSSEIHIEGTSSTSPARESGTAISMARAHLTVDGRGDGNEDLNVGPTRLIRRSELVRVIIQALQSLGYKKTASLLETESGIPLQSQLVTNFRQQILDGQWDDAIASIQLLLQDPQSCNLAAALILQQKFLEHLKRHETMDALRTLRLEISPLKVEEERLHELATCLICPSRIDSLLSGGKKKNAGVNSRESLLQELQQLFLPSIMIPERRLENLIEQALIVQKKTCIYHNSVDQPLSLFSDHKCGKDQIPSQTLQVLEAHDNEVWFLQFSHDGKYLASASKDCTAIIWEVVPEGLVKLKHTLAGHANAVSFIAWSPDDSLILTCVNNQEVVKLWDVASGECKHTFDKASSSTDFTVCAAWFPDGKRFICSGSDKCIYTWDIEGKELDVWKGVRVPRINDLIITAADGNQMICICEKDIRIFNLDTKAERIINEDQSITSLSVSKDGRHLLVNLVNQEILLRDLSDDGKLLSKYVGHRQTRYVIRSCFGGFNQTFIVSGSEDSQVYIWHRGNGELLEVLPGHSGTVNCVSWNPADPYMFASASDDHTIRIWGIAKRAHKKKVESTSNGISHLDNGGPLHCDCFGQV</sequence>
<accession>A0A8T2UP22</accession>
<dbReference type="PROSITE" id="PS50896">
    <property type="entry name" value="LISH"/>
    <property type="match status" value="1"/>
</dbReference>
<dbReference type="PROSITE" id="PS00678">
    <property type="entry name" value="WD_REPEATS_1"/>
    <property type="match status" value="1"/>
</dbReference>
<dbReference type="FunFam" id="2.130.10.10:FF:000087">
    <property type="entry name" value="WD repeat-containing protein 26 homolog"/>
    <property type="match status" value="1"/>
</dbReference>
<dbReference type="InterPro" id="IPR006595">
    <property type="entry name" value="CTLH_C"/>
</dbReference>
<dbReference type="Proteomes" id="UP000825935">
    <property type="component" value="Chromosome 6"/>
</dbReference>
<reference evidence="9" key="1">
    <citation type="submission" date="2021-08" db="EMBL/GenBank/DDBJ databases">
        <title>WGS assembly of Ceratopteris richardii.</title>
        <authorList>
            <person name="Marchant D.B."/>
            <person name="Chen G."/>
            <person name="Jenkins J."/>
            <person name="Shu S."/>
            <person name="Leebens-Mack J."/>
            <person name="Grimwood J."/>
            <person name="Schmutz J."/>
            <person name="Soltis P."/>
            <person name="Soltis D."/>
            <person name="Chen Z.-H."/>
        </authorList>
    </citation>
    <scope>NUCLEOTIDE SEQUENCE</scope>
    <source>
        <strain evidence="9">Whitten #5841</strain>
        <tissue evidence="9">Leaf</tissue>
    </source>
</reference>
<dbReference type="EMBL" id="CM035411">
    <property type="protein sequence ID" value="KAH7435124.1"/>
    <property type="molecule type" value="Genomic_DNA"/>
</dbReference>
<evidence type="ECO:0000256" key="1">
    <source>
        <dbReference type="ARBA" id="ARBA00004496"/>
    </source>
</evidence>
<evidence type="ECO:0000256" key="6">
    <source>
        <dbReference type="PROSITE-ProRule" id="PRU00221"/>
    </source>
</evidence>
<dbReference type="OMA" id="GHISGCV"/>
<dbReference type="PANTHER" id="PTHR22838">
    <property type="entry name" value="WD REPEAT PROTEIN 26-RELATED"/>
    <property type="match status" value="1"/>
</dbReference>
<feature type="domain" description="CTLH" evidence="8">
    <location>
        <begin position="110"/>
        <end position="159"/>
    </location>
</feature>
<evidence type="ECO:0000256" key="4">
    <source>
        <dbReference type="ARBA" id="ARBA00022737"/>
    </source>
</evidence>
<dbReference type="Pfam" id="PF00400">
    <property type="entry name" value="WD40"/>
    <property type="match status" value="5"/>
</dbReference>
<dbReference type="InterPro" id="IPR051350">
    <property type="entry name" value="WD_repeat-ST_regulator"/>
</dbReference>
<dbReference type="SMART" id="SM00667">
    <property type="entry name" value="LisH"/>
    <property type="match status" value="1"/>
</dbReference>
<evidence type="ECO:0000256" key="2">
    <source>
        <dbReference type="ARBA" id="ARBA00022490"/>
    </source>
</evidence>
<dbReference type="EMBL" id="CM035411">
    <property type="protein sequence ID" value="KAH7435125.1"/>
    <property type="molecule type" value="Genomic_DNA"/>
</dbReference>
<dbReference type="Pfam" id="PF23627">
    <property type="entry name" value="LisH_WDR26"/>
    <property type="match status" value="1"/>
</dbReference>
<dbReference type="PROSITE" id="PS50897">
    <property type="entry name" value="CTLH"/>
    <property type="match status" value="1"/>
</dbReference>
<feature type="compositionally biased region" description="Polar residues" evidence="7">
    <location>
        <begin position="19"/>
        <end position="35"/>
    </location>
</feature>
<evidence type="ECO:0000256" key="3">
    <source>
        <dbReference type="ARBA" id="ARBA00022574"/>
    </source>
</evidence>
<keyword evidence="2" id="KW-0963">Cytoplasm</keyword>
<dbReference type="InterPro" id="IPR036322">
    <property type="entry name" value="WD40_repeat_dom_sf"/>
</dbReference>
<proteinExistence type="predicted"/>
<dbReference type="InterPro" id="IPR019775">
    <property type="entry name" value="WD40_repeat_CS"/>
</dbReference>
<dbReference type="PANTHER" id="PTHR22838:SF0">
    <property type="entry name" value="WD REPEAT-CONTAINING PROTEIN 26"/>
    <property type="match status" value="1"/>
</dbReference>
<dbReference type="PROSITE" id="PS50082">
    <property type="entry name" value="WD_REPEATS_2"/>
    <property type="match status" value="3"/>
</dbReference>
<dbReference type="SMART" id="SM00320">
    <property type="entry name" value="WD40"/>
    <property type="match status" value="6"/>
</dbReference>
<name>A0A8T2UP22_CERRI</name>
<dbReference type="InterPro" id="IPR001680">
    <property type="entry name" value="WD40_rpt"/>
</dbReference>
<dbReference type="AlphaFoldDB" id="A0A8T2UP22"/>
<keyword evidence="3 6" id="KW-0853">WD repeat</keyword>
<dbReference type="Gene3D" id="2.130.10.10">
    <property type="entry name" value="YVTN repeat-like/Quinoprotein amine dehydrogenase"/>
    <property type="match status" value="2"/>
</dbReference>
<dbReference type="GO" id="GO:0005737">
    <property type="term" value="C:cytoplasm"/>
    <property type="evidence" value="ECO:0007669"/>
    <property type="project" value="UniProtKB-SubCell"/>
</dbReference>
<dbReference type="SUPFAM" id="SSF50978">
    <property type="entry name" value="WD40 repeat-like"/>
    <property type="match status" value="1"/>
</dbReference>
<feature type="region of interest" description="Disordered" evidence="7">
    <location>
        <begin position="1"/>
        <end position="39"/>
    </location>
</feature>
<evidence type="ECO:0000256" key="5">
    <source>
        <dbReference type="ARBA" id="ARBA00065067"/>
    </source>
</evidence>
<feature type="repeat" description="WD" evidence="6">
    <location>
        <begin position="276"/>
        <end position="309"/>
    </location>
</feature>
<comment type="subunit">
    <text evidence="5">Interacts with RANBPM.</text>
</comment>
<keyword evidence="4" id="KW-0677">Repeat</keyword>
<evidence type="ECO:0000313" key="9">
    <source>
        <dbReference type="EMBL" id="KAH7435124.1"/>
    </source>
</evidence>
<protein>
    <recommendedName>
        <fullName evidence="8">CTLH domain-containing protein</fullName>
    </recommendedName>
</protein>
<dbReference type="InterPro" id="IPR015943">
    <property type="entry name" value="WD40/YVTN_repeat-like_dom_sf"/>
</dbReference>
<comment type="subcellular location">
    <subcellularLocation>
        <location evidence="1">Cytoplasm</location>
    </subcellularLocation>
</comment>
<organism evidence="9 10">
    <name type="scientific">Ceratopteris richardii</name>
    <name type="common">Triangle waterfern</name>
    <dbReference type="NCBI Taxonomy" id="49495"/>
    <lineage>
        <taxon>Eukaryota</taxon>
        <taxon>Viridiplantae</taxon>
        <taxon>Streptophyta</taxon>
        <taxon>Embryophyta</taxon>
        <taxon>Tracheophyta</taxon>
        <taxon>Polypodiopsida</taxon>
        <taxon>Polypodiidae</taxon>
        <taxon>Polypodiales</taxon>
        <taxon>Pteridineae</taxon>
        <taxon>Pteridaceae</taxon>
        <taxon>Parkerioideae</taxon>
        <taxon>Ceratopteris</taxon>
    </lineage>
</organism>
<feature type="repeat" description="WD" evidence="6">
    <location>
        <begin position="321"/>
        <end position="363"/>
    </location>
</feature>
<dbReference type="PROSITE" id="PS50294">
    <property type="entry name" value="WD_REPEATS_REGION"/>
    <property type="match status" value="3"/>
</dbReference>